<sequence length="416" mass="45676">MGIIGSSDRIKLTDAQRAVYKSEEGYNFREIARLLVRRSGYTLTAADIISKKEPSESASSSPSLIARLAAWGEFAEIALGELDPAFIIREIGSLSEPGGPYEAYRALAAPGVRCLGVFQGPGRKGVQGYVAFRPGSGKQGGEGEAERNEHVNDEVVVTFSGTCNVWHVFQDMDVRRAVYPVPSTTEKTPSARVHKGFWRLYTGLRPAMAKILSSALEQYPTADLVLTGHSLGAAMCYLLAMDVLLGSGELGFGVNDKGANEGGRKITLAAFGCPRIGDSGLVKVFVDAVAQYRKKYGENSFEEYSIKAFDDGAHCLPQHGFGYRHICQSPFYLYHGDLYRIPAGDAESSYFKVDSGDHTDKAAASLYPLGGHNYYNNRNMEKPMFFMKKLKLKTLGEEGWEERYQKLKAQVVNVKN</sequence>
<dbReference type="EMBL" id="KQ086172">
    <property type="protein sequence ID" value="KLO06925.1"/>
    <property type="molecule type" value="Genomic_DNA"/>
</dbReference>
<protein>
    <submittedName>
        <fullName evidence="6">Alpha/beta-hydrolase</fullName>
    </submittedName>
</protein>
<dbReference type="SUPFAM" id="SSF53474">
    <property type="entry name" value="alpha/beta-Hydrolases"/>
    <property type="match status" value="1"/>
</dbReference>
<keyword evidence="6" id="KW-0378">Hydrolase</keyword>
<evidence type="ECO:0000259" key="5">
    <source>
        <dbReference type="Pfam" id="PF01764"/>
    </source>
</evidence>
<comment type="catalytic activity">
    <reaction evidence="3">
        <text>a diacylglycerol + H2O = a monoacylglycerol + a fatty acid + H(+)</text>
        <dbReference type="Rhea" id="RHEA:32731"/>
        <dbReference type="ChEBI" id="CHEBI:15377"/>
        <dbReference type="ChEBI" id="CHEBI:15378"/>
        <dbReference type="ChEBI" id="CHEBI:17408"/>
        <dbReference type="ChEBI" id="CHEBI:18035"/>
        <dbReference type="ChEBI" id="CHEBI:28868"/>
    </reaction>
</comment>
<dbReference type="InterPro" id="IPR051218">
    <property type="entry name" value="Sec_MonoDiacylglyc_Lipase"/>
</dbReference>
<reference evidence="6 7" key="1">
    <citation type="submission" date="2015-04" db="EMBL/GenBank/DDBJ databases">
        <title>Complete genome sequence of Schizopora paradoxa KUC8140, a cosmopolitan wood degrader in East Asia.</title>
        <authorList>
            <consortium name="DOE Joint Genome Institute"/>
            <person name="Min B."/>
            <person name="Park H."/>
            <person name="Jang Y."/>
            <person name="Kim J.-J."/>
            <person name="Kim K.H."/>
            <person name="Pangilinan J."/>
            <person name="Lipzen A."/>
            <person name="Riley R."/>
            <person name="Grigoriev I.V."/>
            <person name="Spatafora J.W."/>
            <person name="Choi I.-G."/>
        </authorList>
    </citation>
    <scope>NUCLEOTIDE SEQUENCE [LARGE SCALE GENOMIC DNA]</scope>
    <source>
        <strain evidence="6 7">KUC8140</strain>
    </source>
</reference>
<dbReference type="InParanoid" id="A0A0H2R567"/>
<proteinExistence type="inferred from homology"/>
<evidence type="ECO:0000256" key="4">
    <source>
        <dbReference type="ARBA" id="ARBA00048461"/>
    </source>
</evidence>
<feature type="domain" description="Fungal lipase-type" evidence="5">
    <location>
        <begin position="156"/>
        <end position="287"/>
    </location>
</feature>
<dbReference type="GO" id="GO:0016787">
    <property type="term" value="F:hydrolase activity"/>
    <property type="evidence" value="ECO:0007669"/>
    <property type="project" value="UniProtKB-KW"/>
</dbReference>
<evidence type="ECO:0000256" key="2">
    <source>
        <dbReference type="ARBA" id="ARBA00043996"/>
    </source>
</evidence>
<dbReference type="Pfam" id="PF01764">
    <property type="entry name" value="Lipase_3"/>
    <property type="match status" value="1"/>
</dbReference>
<name>A0A0H2R567_9AGAM</name>
<dbReference type="GO" id="GO:0006629">
    <property type="term" value="P:lipid metabolic process"/>
    <property type="evidence" value="ECO:0007669"/>
    <property type="project" value="InterPro"/>
</dbReference>
<evidence type="ECO:0000313" key="6">
    <source>
        <dbReference type="EMBL" id="KLO06925.1"/>
    </source>
</evidence>
<evidence type="ECO:0000256" key="3">
    <source>
        <dbReference type="ARBA" id="ARBA00047591"/>
    </source>
</evidence>
<organism evidence="6 7">
    <name type="scientific">Schizopora paradoxa</name>
    <dbReference type="NCBI Taxonomy" id="27342"/>
    <lineage>
        <taxon>Eukaryota</taxon>
        <taxon>Fungi</taxon>
        <taxon>Dikarya</taxon>
        <taxon>Basidiomycota</taxon>
        <taxon>Agaricomycotina</taxon>
        <taxon>Agaricomycetes</taxon>
        <taxon>Hymenochaetales</taxon>
        <taxon>Schizoporaceae</taxon>
        <taxon>Schizopora</taxon>
    </lineage>
</organism>
<comment type="similarity">
    <text evidence="2">Belongs to the AB hydrolase superfamily. Lipase family. Class 3 subfamily.</text>
</comment>
<dbReference type="InterPro" id="IPR002921">
    <property type="entry name" value="Fungal_lipase-type"/>
</dbReference>
<keyword evidence="7" id="KW-1185">Reference proteome</keyword>
<dbReference type="AlphaFoldDB" id="A0A0H2R567"/>
<dbReference type="PANTHER" id="PTHR45856:SF25">
    <property type="entry name" value="FUNGAL LIPASE-LIKE DOMAIN-CONTAINING PROTEIN"/>
    <property type="match status" value="1"/>
</dbReference>
<comment type="catalytic activity">
    <reaction evidence="4">
        <text>a monoacylglycerol + H2O = glycerol + a fatty acid + H(+)</text>
        <dbReference type="Rhea" id="RHEA:15245"/>
        <dbReference type="ChEBI" id="CHEBI:15377"/>
        <dbReference type="ChEBI" id="CHEBI:15378"/>
        <dbReference type="ChEBI" id="CHEBI:17408"/>
        <dbReference type="ChEBI" id="CHEBI:17754"/>
        <dbReference type="ChEBI" id="CHEBI:28868"/>
    </reaction>
</comment>
<dbReference type="CDD" id="cd00519">
    <property type="entry name" value="Lipase_3"/>
    <property type="match status" value="1"/>
</dbReference>
<evidence type="ECO:0000256" key="1">
    <source>
        <dbReference type="ARBA" id="ARBA00023157"/>
    </source>
</evidence>
<dbReference type="Gene3D" id="3.40.50.1820">
    <property type="entry name" value="alpha/beta hydrolase"/>
    <property type="match status" value="1"/>
</dbReference>
<accession>A0A0H2R567</accession>
<dbReference type="InterPro" id="IPR029058">
    <property type="entry name" value="AB_hydrolase_fold"/>
</dbReference>
<evidence type="ECO:0000313" key="7">
    <source>
        <dbReference type="Proteomes" id="UP000053477"/>
    </source>
</evidence>
<keyword evidence="1" id="KW-1015">Disulfide bond</keyword>
<dbReference type="Proteomes" id="UP000053477">
    <property type="component" value="Unassembled WGS sequence"/>
</dbReference>
<dbReference type="PANTHER" id="PTHR45856">
    <property type="entry name" value="ALPHA/BETA-HYDROLASES SUPERFAMILY PROTEIN"/>
    <property type="match status" value="1"/>
</dbReference>
<gene>
    <name evidence="6" type="ORF">SCHPADRAFT_837366</name>
</gene>
<dbReference type="OrthoDB" id="426718at2759"/>